<name>A0A8E0VQV5_9TREM</name>
<evidence type="ECO:0000256" key="8">
    <source>
        <dbReference type="ARBA" id="ARBA00046432"/>
    </source>
</evidence>
<evidence type="ECO:0000256" key="2">
    <source>
        <dbReference type="ARBA" id="ARBA00007251"/>
    </source>
</evidence>
<evidence type="ECO:0000256" key="4">
    <source>
        <dbReference type="ARBA" id="ARBA00022540"/>
    </source>
</evidence>
<comment type="caution">
    <text evidence="10">The sequence shown here is derived from an EMBL/GenBank/DDBJ whole genome shotgun (WGS) entry which is preliminary data.</text>
</comment>
<reference evidence="10" key="1">
    <citation type="submission" date="2019-05" db="EMBL/GenBank/DDBJ databases">
        <title>Annotation for the trematode Fasciolopsis buski.</title>
        <authorList>
            <person name="Choi Y.-J."/>
        </authorList>
    </citation>
    <scope>NUCLEOTIDE SEQUENCE</scope>
    <source>
        <strain evidence="10">HT</strain>
        <tissue evidence="10">Whole worm</tissue>
    </source>
</reference>
<dbReference type="Proteomes" id="UP000728185">
    <property type="component" value="Unassembled WGS sequence"/>
</dbReference>
<evidence type="ECO:0000256" key="3">
    <source>
        <dbReference type="ARBA" id="ARBA00022490"/>
    </source>
</evidence>
<dbReference type="PANTHER" id="PTHR10233">
    <property type="entry name" value="TRANSLATION INITIATION FACTOR EIF-2B"/>
    <property type="match status" value="1"/>
</dbReference>
<dbReference type="Gene3D" id="3.40.50.10470">
    <property type="entry name" value="Translation initiation factor eif-2b, domain 2"/>
    <property type="match status" value="1"/>
</dbReference>
<comment type="similarity">
    <text evidence="2 9">Belongs to the eIF-2B alpha/beta/delta subunits family.</text>
</comment>
<keyword evidence="3" id="KW-0963">Cytoplasm</keyword>
<evidence type="ECO:0000313" key="11">
    <source>
        <dbReference type="Proteomes" id="UP000728185"/>
    </source>
</evidence>
<dbReference type="InterPro" id="IPR000649">
    <property type="entry name" value="IF-2B-related"/>
</dbReference>
<comment type="subunit">
    <text evidence="8">Component of the translation initiation factor 2B (eIF2B) complex which is a heterodecamer of two sets of five different subunits: alpha, beta, gamma, delta and epsilon. Subunits alpha, beta and delta comprise a regulatory subcomplex and subunits epsilon and gamma comprise a catalytic subcomplex. Within the complex, the hexameric regulatory complex resides at the center, with the two heterodimeric catalytic subcomplexes bound on opposite sides.</text>
</comment>
<dbReference type="InterPro" id="IPR037171">
    <property type="entry name" value="NagB/RpiA_transferase-like"/>
</dbReference>
<dbReference type="GO" id="GO:0003743">
    <property type="term" value="F:translation initiation factor activity"/>
    <property type="evidence" value="ECO:0007669"/>
    <property type="project" value="UniProtKB-KW"/>
</dbReference>
<protein>
    <recommendedName>
        <fullName evidence="6">Translation initiation factor eIF2B subunit delta</fullName>
    </recommendedName>
    <alternativeName>
        <fullName evidence="7">eIF2B GDP-GTP exchange factor subunit delta</fullName>
    </alternativeName>
</protein>
<feature type="non-terminal residue" evidence="10">
    <location>
        <position position="1"/>
    </location>
</feature>
<dbReference type="AlphaFoldDB" id="A0A8E0VQV5"/>
<dbReference type="EMBL" id="LUCM01001340">
    <property type="protein sequence ID" value="KAA0199069.1"/>
    <property type="molecule type" value="Genomic_DNA"/>
</dbReference>
<dbReference type="Pfam" id="PF01008">
    <property type="entry name" value="IF-2B"/>
    <property type="match status" value="1"/>
</dbReference>
<evidence type="ECO:0000256" key="6">
    <source>
        <dbReference type="ARBA" id="ARBA00044147"/>
    </source>
</evidence>
<keyword evidence="5" id="KW-0648">Protein biosynthesis</keyword>
<sequence>AHAQTRSHLPSRKQEAHRVHLFKHLREADKRNDVIGVLGLGKHSPIHPCFLALGVTFDEGRVWGANDCCLGFLAACETLIRTHEQPKDDSAATMDQSLFARNFGSTLQRHVEFLDYCRPLAVTIRNTYQFIKQALNQLDSISDWEESRTQLLSIIHEYQSTAIYLAREAIAERASESIRPGECICTFGCSSVVARVLERAWVGLESRTGQFAGEDLNLAERLTLRDSKSIEDPERDTTRFLHKNESQYKVPHPKSRVPFSVLVVDSRPRFEGRKMLARLTKAGIPCEYTHIAALPMLAHKVSLAIFGADALLNNGYVLAHIGTAQAANLISAISHAPTLVCAETYKFWERAHSDAFEYNEIGDPDDIWRGPRGSMADPNVGVPGYGPMWSPAAESDLLHNLRDWRKNPKLRLLNLVYDVLPPELVTAVVTEKGILPTTSVPVVLRVKQATSITL</sequence>
<evidence type="ECO:0000256" key="5">
    <source>
        <dbReference type="ARBA" id="ARBA00022917"/>
    </source>
</evidence>
<dbReference type="PANTHER" id="PTHR10233:SF14">
    <property type="entry name" value="TRANSLATION INITIATION FACTOR EIF-2B SUBUNIT DELTA"/>
    <property type="match status" value="1"/>
</dbReference>
<evidence type="ECO:0000256" key="1">
    <source>
        <dbReference type="ARBA" id="ARBA00004514"/>
    </source>
</evidence>
<dbReference type="OrthoDB" id="10254737at2759"/>
<dbReference type="SUPFAM" id="SSF100950">
    <property type="entry name" value="NagB/RpiA/CoA transferase-like"/>
    <property type="match status" value="2"/>
</dbReference>
<dbReference type="InterPro" id="IPR042529">
    <property type="entry name" value="IF_2B-like_C"/>
</dbReference>
<evidence type="ECO:0000256" key="7">
    <source>
        <dbReference type="ARBA" id="ARBA00044356"/>
    </source>
</evidence>
<evidence type="ECO:0000256" key="9">
    <source>
        <dbReference type="RuleBase" id="RU003814"/>
    </source>
</evidence>
<proteinExistence type="inferred from homology"/>
<evidence type="ECO:0000313" key="10">
    <source>
        <dbReference type="EMBL" id="KAA0199069.1"/>
    </source>
</evidence>
<gene>
    <name evidence="10" type="ORF">FBUS_00572</name>
</gene>
<organism evidence="10 11">
    <name type="scientific">Fasciolopsis buskii</name>
    <dbReference type="NCBI Taxonomy" id="27845"/>
    <lineage>
        <taxon>Eukaryota</taxon>
        <taxon>Metazoa</taxon>
        <taxon>Spiralia</taxon>
        <taxon>Lophotrochozoa</taxon>
        <taxon>Platyhelminthes</taxon>
        <taxon>Trematoda</taxon>
        <taxon>Digenea</taxon>
        <taxon>Plagiorchiida</taxon>
        <taxon>Echinostomata</taxon>
        <taxon>Echinostomatoidea</taxon>
        <taxon>Fasciolidae</taxon>
        <taxon>Fasciolopsis</taxon>
    </lineage>
</organism>
<comment type="subcellular location">
    <subcellularLocation>
        <location evidence="1">Cytoplasm</location>
        <location evidence="1">Cytosol</location>
    </subcellularLocation>
</comment>
<keyword evidence="11" id="KW-1185">Reference proteome</keyword>
<keyword evidence="4 10" id="KW-0396">Initiation factor</keyword>
<accession>A0A8E0VQV5</accession>
<dbReference type="GO" id="GO:0005829">
    <property type="term" value="C:cytosol"/>
    <property type="evidence" value="ECO:0007669"/>
    <property type="project" value="UniProtKB-SubCell"/>
</dbReference>